<dbReference type="PANTHER" id="PTHR39198:SF1">
    <property type="entry name" value="ALPHA-GALACTOSIDASE NEW3 DOMAIN-CONTAINING PROTEIN"/>
    <property type="match status" value="1"/>
</dbReference>
<feature type="transmembrane region" description="Helical" evidence="1">
    <location>
        <begin position="12"/>
        <end position="33"/>
    </location>
</feature>
<dbReference type="Pfam" id="PF10633">
    <property type="entry name" value="NPCBM_assoc"/>
    <property type="match status" value="1"/>
</dbReference>
<reference evidence="3 4" key="1">
    <citation type="submission" date="2020-09" db="EMBL/GenBank/DDBJ databases">
        <title>TT11 complete genome.</title>
        <authorList>
            <person name="Wu Z."/>
        </authorList>
    </citation>
    <scope>NUCLEOTIDE SEQUENCE [LARGE SCALE GENOMIC DNA]</scope>
    <source>
        <strain evidence="3 4">TT11</strain>
    </source>
</reference>
<dbReference type="Gene3D" id="2.60.40.10">
    <property type="entry name" value="Immunoglobulins"/>
    <property type="match status" value="1"/>
</dbReference>
<comment type="caution">
    <text evidence="3">The sequence shown here is derived from an EMBL/GenBank/DDBJ whole genome shotgun (WGS) entry which is preliminary data.</text>
</comment>
<dbReference type="InterPro" id="IPR018905">
    <property type="entry name" value="A-galactase_NEW3"/>
</dbReference>
<dbReference type="EMBL" id="JACVXB010000002">
    <property type="protein sequence ID" value="MBD0831530.1"/>
    <property type="molecule type" value="Genomic_DNA"/>
</dbReference>
<dbReference type="AlphaFoldDB" id="A0A8J6Q797"/>
<evidence type="ECO:0000259" key="2">
    <source>
        <dbReference type="Pfam" id="PF10633"/>
    </source>
</evidence>
<feature type="transmembrane region" description="Helical" evidence="1">
    <location>
        <begin position="262"/>
        <end position="283"/>
    </location>
</feature>
<protein>
    <recommendedName>
        <fullName evidence="2">Alpha-galactosidase NEW3 domain-containing protein</fullName>
    </recommendedName>
</protein>
<dbReference type="PANTHER" id="PTHR39198">
    <property type="entry name" value="HYPOTHETICAL MEMBRANE PROTEIN, CONSERVED"/>
    <property type="match status" value="1"/>
</dbReference>
<dbReference type="Proteomes" id="UP000600588">
    <property type="component" value="Unassembled WGS sequence"/>
</dbReference>
<keyword evidence="1" id="KW-0472">Membrane</keyword>
<keyword evidence="4" id="KW-1185">Reference proteome</keyword>
<evidence type="ECO:0000313" key="3">
    <source>
        <dbReference type="EMBL" id="MBD0831530.1"/>
    </source>
</evidence>
<gene>
    <name evidence="3" type="ORF">ICJ83_05230</name>
</gene>
<evidence type="ECO:0000313" key="4">
    <source>
        <dbReference type="Proteomes" id="UP000600588"/>
    </source>
</evidence>
<proteinExistence type="predicted"/>
<organism evidence="3 4">
    <name type="scientific">Aestuariibaculum sediminum</name>
    <dbReference type="NCBI Taxonomy" id="2770637"/>
    <lineage>
        <taxon>Bacteria</taxon>
        <taxon>Pseudomonadati</taxon>
        <taxon>Bacteroidota</taxon>
        <taxon>Flavobacteriia</taxon>
        <taxon>Flavobacteriales</taxon>
        <taxon>Flavobacteriaceae</taxon>
    </lineage>
</organism>
<sequence>MLFNYLSKPNTFKCFYASINLIFFVILGFHPTLNAQNQDSKEKDLKSTFSSDLINIETSIGQVFRYTTTLQNNTSEDQVYQLTTKVPEGWRGIFKTKGKQVTSIKVDHGKREIINLELFPSYEAKPDKYKVSVIAKSLKESLTLNLEAVVSGSYELKISTPSGRLSEKITEGDQEEILLTIKNTGSLNLNDIELNSKTPPKWSAVFKPSKIDRLSPGETKNITAILTVPDKTIAGDYMSTFTAKNANSKDEATFRISVVTSLASGVLGALIILTAIIVVYILIRKFGRR</sequence>
<keyword evidence="1" id="KW-0812">Transmembrane</keyword>
<accession>A0A8J6Q797</accession>
<dbReference type="InterPro" id="IPR013783">
    <property type="entry name" value="Ig-like_fold"/>
</dbReference>
<name>A0A8J6Q797_9FLAO</name>
<keyword evidence="1" id="KW-1133">Transmembrane helix</keyword>
<feature type="domain" description="Alpha-galactosidase NEW3" evidence="2">
    <location>
        <begin position="170"/>
        <end position="244"/>
    </location>
</feature>
<evidence type="ECO:0000256" key="1">
    <source>
        <dbReference type="SAM" id="Phobius"/>
    </source>
</evidence>